<dbReference type="PANTHER" id="PTHR35271:SF1">
    <property type="entry name" value="ABC TRANSPORTER, SUBSTRATE-BINDING LIPOPROTEIN"/>
    <property type="match status" value="1"/>
</dbReference>
<organism evidence="1">
    <name type="scientific">bioreactor metagenome</name>
    <dbReference type="NCBI Taxonomy" id="1076179"/>
    <lineage>
        <taxon>unclassified sequences</taxon>
        <taxon>metagenomes</taxon>
        <taxon>ecological metagenomes</taxon>
    </lineage>
</organism>
<dbReference type="InterPro" id="IPR007487">
    <property type="entry name" value="ABC_transpt-TYRBP-like"/>
</dbReference>
<dbReference type="InterPro" id="IPR028082">
    <property type="entry name" value="Peripla_BP_I"/>
</dbReference>
<dbReference type="Gene3D" id="3.40.50.2300">
    <property type="match status" value="2"/>
</dbReference>
<dbReference type="SUPFAM" id="SSF53822">
    <property type="entry name" value="Periplasmic binding protein-like I"/>
    <property type="match status" value="1"/>
</dbReference>
<sequence>MGKMVIISKKGFMVGMGLMLATFLVSGCAGSESKKTSDDKKVKVGVVQLVEHAALDAANKGFIKGMEDNGFKAGVNVEYDQQNAQADQSNLQNIVNRFVNNKVDLICAIATPAAQSAANATKNIPIVGTAITDYTEAKLVKSNDKPGTNVTGTTDMNPIDKQLELLLKIVPKTKTIGVIYNSSEVNSQLQVRILKKLAEAKGIAVKEATVTTVNDIQQAGNSLVAAKVEAIYVPTDNVVASAMPVLASITNEAKIPVICGEAEVVKNGALATVGIDYYKLGLQTGTMAARILKGESKPENMAIESLQEMKTTVNATTAQKLGINIPQEVLQNAEIIK</sequence>
<proteinExistence type="predicted"/>
<dbReference type="PROSITE" id="PS51257">
    <property type="entry name" value="PROKAR_LIPOPROTEIN"/>
    <property type="match status" value="1"/>
</dbReference>
<name>A0A644W3F2_9ZZZZ</name>
<dbReference type="EMBL" id="VSSQ01000598">
    <property type="protein sequence ID" value="MPL98259.1"/>
    <property type="molecule type" value="Genomic_DNA"/>
</dbReference>
<dbReference type="CDD" id="cd06325">
    <property type="entry name" value="PBP1_ABC_unchar_transporter"/>
    <property type="match status" value="1"/>
</dbReference>
<evidence type="ECO:0000313" key="1">
    <source>
        <dbReference type="EMBL" id="MPL98259.1"/>
    </source>
</evidence>
<dbReference type="AlphaFoldDB" id="A0A644W3F2"/>
<evidence type="ECO:0008006" key="2">
    <source>
        <dbReference type="Google" id="ProtNLM"/>
    </source>
</evidence>
<reference evidence="1" key="1">
    <citation type="submission" date="2019-08" db="EMBL/GenBank/DDBJ databases">
        <authorList>
            <person name="Kucharzyk K."/>
            <person name="Murdoch R.W."/>
            <person name="Higgins S."/>
            <person name="Loffler F."/>
        </authorList>
    </citation>
    <scope>NUCLEOTIDE SEQUENCE</scope>
</reference>
<accession>A0A644W3F2</accession>
<dbReference type="Pfam" id="PF04392">
    <property type="entry name" value="ABC_sub_bind"/>
    <property type="match status" value="1"/>
</dbReference>
<gene>
    <name evidence="1" type="ORF">SDC9_44459</name>
</gene>
<comment type="caution">
    <text evidence="1">The sequence shown here is derived from an EMBL/GenBank/DDBJ whole genome shotgun (WGS) entry which is preliminary data.</text>
</comment>
<dbReference type="PANTHER" id="PTHR35271">
    <property type="entry name" value="ABC TRANSPORTER, SUBSTRATE-BINDING LIPOPROTEIN-RELATED"/>
    <property type="match status" value="1"/>
</dbReference>
<protein>
    <recommendedName>
        <fullName evidence="2">ABC transporter substrate-binding protein</fullName>
    </recommendedName>
</protein>